<proteinExistence type="predicted"/>
<dbReference type="EMBL" id="JACPUR010000019">
    <property type="protein sequence ID" value="MBI3127794.1"/>
    <property type="molecule type" value="Genomic_DNA"/>
</dbReference>
<dbReference type="Pfam" id="PF03693">
    <property type="entry name" value="ParD_antitoxin"/>
    <property type="match status" value="1"/>
</dbReference>
<gene>
    <name evidence="1" type="ORF">HYZ11_09340</name>
</gene>
<reference evidence="1" key="1">
    <citation type="submission" date="2020-07" db="EMBL/GenBank/DDBJ databases">
        <title>Huge and variable diversity of episymbiotic CPR bacteria and DPANN archaea in groundwater ecosystems.</title>
        <authorList>
            <person name="He C.Y."/>
            <person name="Keren R."/>
            <person name="Whittaker M."/>
            <person name="Farag I.F."/>
            <person name="Doudna J."/>
            <person name="Cate J.H.D."/>
            <person name="Banfield J.F."/>
        </authorList>
    </citation>
    <scope>NUCLEOTIDE SEQUENCE</scope>
    <source>
        <strain evidence="1">NC_groundwater_763_Ag_S-0.2um_68_21</strain>
    </source>
</reference>
<name>A0A932MM17_UNCTE</name>
<protein>
    <submittedName>
        <fullName evidence="1">Uncharacterized protein</fullName>
    </submittedName>
</protein>
<accession>A0A932MM17</accession>
<evidence type="ECO:0000313" key="2">
    <source>
        <dbReference type="Proteomes" id="UP000782312"/>
    </source>
</evidence>
<evidence type="ECO:0000313" key="1">
    <source>
        <dbReference type="EMBL" id="MBI3127794.1"/>
    </source>
</evidence>
<dbReference type="InterPro" id="IPR022789">
    <property type="entry name" value="ParD"/>
</dbReference>
<dbReference type="AlphaFoldDB" id="A0A932MM17"/>
<comment type="caution">
    <text evidence="1">The sequence shown here is derived from an EMBL/GenBank/DDBJ whole genome shotgun (WGS) entry which is preliminary data.</text>
</comment>
<organism evidence="1 2">
    <name type="scientific">Tectimicrobiota bacterium</name>
    <dbReference type="NCBI Taxonomy" id="2528274"/>
    <lineage>
        <taxon>Bacteria</taxon>
        <taxon>Pseudomonadati</taxon>
        <taxon>Nitrospinota/Tectimicrobiota group</taxon>
        <taxon>Candidatus Tectimicrobiota</taxon>
    </lineage>
</organism>
<dbReference type="Proteomes" id="UP000782312">
    <property type="component" value="Unassembled WGS sequence"/>
</dbReference>
<sequence length="79" mass="9105">MDKDDEMRRPKLEALHEELARGEASGIAEGFSMDRLLEELDKGAQDLANGRMIVLKDDKVLRKFFARLKRNSSDCDPRR</sequence>